<organism evidence="1 2">
    <name type="scientific">Glomus cerebriforme</name>
    <dbReference type="NCBI Taxonomy" id="658196"/>
    <lineage>
        <taxon>Eukaryota</taxon>
        <taxon>Fungi</taxon>
        <taxon>Fungi incertae sedis</taxon>
        <taxon>Mucoromycota</taxon>
        <taxon>Glomeromycotina</taxon>
        <taxon>Glomeromycetes</taxon>
        <taxon>Glomerales</taxon>
        <taxon>Glomeraceae</taxon>
        <taxon>Glomus</taxon>
    </lineage>
</organism>
<keyword evidence="2" id="KW-1185">Reference proteome</keyword>
<sequence>MVGHIKENFIQKQSGRKPHEYECRVEEFNISQCWEWKNNNVLIYELPSEPHEICIGAFLRANESFPRTDAEIYGLGHMTVVQKMKLMIHLDIKNFPWPNIIIEVAYFESVDNVTIRVKEYWLQPDRVHDAIVVKIDPVLKAWHYCISDRVTRNILPTRTIVMSKCSETFSINSN</sequence>
<name>A0A397T6J4_9GLOM</name>
<dbReference type="AlphaFoldDB" id="A0A397T6J4"/>
<dbReference type="OrthoDB" id="76567at2759"/>
<comment type="caution">
    <text evidence="1">The sequence shown here is derived from an EMBL/GenBank/DDBJ whole genome shotgun (WGS) entry which is preliminary data.</text>
</comment>
<evidence type="ECO:0000313" key="1">
    <source>
        <dbReference type="EMBL" id="RIA90644.1"/>
    </source>
</evidence>
<dbReference type="EMBL" id="QKYT01000175">
    <property type="protein sequence ID" value="RIA90644.1"/>
    <property type="molecule type" value="Genomic_DNA"/>
</dbReference>
<gene>
    <name evidence="1" type="ORF">C1645_823096</name>
</gene>
<proteinExistence type="predicted"/>
<reference evidence="1 2" key="1">
    <citation type="submission" date="2018-06" db="EMBL/GenBank/DDBJ databases">
        <title>Comparative genomics reveals the genomic features of Rhizophagus irregularis, R. cerebriforme, R. diaphanum and Gigaspora rosea, and their symbiotic lifestyle signature.</title>
        <authorList>
            <person name="Morin E."/>
            <person name="San Clemente H."/>
            <person name="Chen E.C.H."/>
            <person name="De La Providencia I."/>
            <person name="Hainaut M."/>
            <person name="Kuo A."/>
            <person name="Kohler A."/>
            <person name="Murat C."/>
            <person name="Tang N."/>
            <person name="Roy S."/>
            <person name="Loubradou J."/>
            <person name="Henrissat B."/>
            <person name="Grigoriev I.V."/>
            <person name="Corradi N."/>
            <person name="Roux C."/>
            <person name="Martin F.M."/>
        </authorList>
    </citation>
    <scope>NUCLEOTIDE SEQUENCE [LARGE SCALE GENOMIC DNA]</scope>
    <source>
        <strain evidence="1 2">DAOM 227022</strain>
    </source>
</reference>
<dbReference type="Proteomes" id="UP000265703">
    <property type="component" value="Unassembled WGS sequence"/>
</dbReference>
<evidence type="ECO:0000313" key="2">
    <source>
        <dbReference type="Proteomes" id="UP000265703"/>
    </source>
</evidence>
<protein>
    <submittedName>
        <fullName evidence="1">Uncharacterized protein</fullName>
    </submittedName>
</protein>
<accession>A0A397T6J4</accession>